<dbReference type="RefSeq" id="XP_008895786.1">
    <property type="nucleotide sequence ID" value="XM_008897538.1"/>
</dbReference>
<organism evidence="1 2">
    <name type="scientific">Phytophthora nicotianae (strain INRA-310)</name>
    <name type="common">Phytophthora parasitica</name>
    <dbReference type="NCBI Taxonomy" id="761204"/>
    <lineage>
        <taxon>Eukaryota</taxon>
        <taxon>Sar</taxon>
        <taxon>Stramenopiles</taxon>
        <taxon>Oomycota</taxon>
        <taxon>Peronosporomycetes</taxon>
        <taxon>Peronosporales</taxon>
        <taxon>Peronosporaceae</taxon>
        <taxon>Phytophthora</taxon>
    </lineage>
</organism>
<reference evidence="1 2" key="2">
    <citation type="submission" date="2013-11" db="EMBL/GenBank/DDBJ databases">
        <title>The Genome Sequence of Phytophthora parasitica INRA-310.</title>
        <authorList>
            <consortium name="The Broad Institute Genomics Platform"/>
            <person name="Russ C."/>
            <person name="Tyler B."/>
            <person name="Panabieres F."/>
            <person name="Shan W."/>
            <person name="Tripathy S."/>
            <person name="Grunwald N."/>
            <person name="Machado M."/>
            <person name="Johnson C.S."/>
            <person name="Arredondo F."/>
            <person name="Hong C."/>
            <person name="Coffey M."/>
            <person name="Young S.K."/>
            <person name="Zeng Q."/>
            <person name="Gargeya S."/>
            <person name="Fitzgerald M."/>
            <person name="Abouelleil A."/>
            <person name="Alvarado L."/>
            <person name="Chapman S.B."/>
            <person name="Gainer-Dewar J."/>
            <person name="Goldberg J."/>
            <person name="Griggs A."/>
            <person name="Gujja S."/>
            <person name="Hansen M."/>
            <person name="Howarth C."/>
            <person name="Imamovic A."/>
            <person name="Ireland A."/>
            <person name="Larimer J."/>
            <person name="McCowan C."/>
            <person name="Murphy C."/>
            <person name="Pearson M."/>
            <person name="Poon T.W."/>
            <person name="Priest M."/>
            <person name="Roberts A."/>
            <person name="Saif S."/>
            <person name="Shea T."/>
            <person name="Sykes S."/>
            <person name="Wortman J."/>
            <person name="Nusbaum C."/>
            <person name="Birren B."/>
        </authorList>
    </citation>
    <scope>NUCLEOTIDE SEQUENCE [LARGE SCALE GENOMIC DNA]</scope>
    <source>
        <strain evidence="1 2">INRA-310</strain>
    </source>
</reference>
<dbReference type="OMA" id="VISECVW"/>
<dbReference type="EMBL" id="KI669566">
    <property type="protein sequence ID" value="ETN18053.1"/>
    <property type="molecule type" value="Genomic_DNA"/>
</dbReference>
<proteinExistence type="predicted"/>
<accession>W2QY50</accession>
<dbReference type="VEuPathDB" id="FungiDB:PPTG_03769"/>
<reference evidence="2" key="1">
    <citation type="submission" date="2011-12" db="EMBL/GenBank/DDBJ databases">
        <authorList>
            <consortium name="The Broad Institute Genome Sequencing Platform"/>
            <person name="Russ C."/>
            <person name="Tyler B."/>
            <person name="Panabieres F."/>
            <person name="Shan W."/>
            <person name="Tripathy S."/>
            <person name="Grunwald N."/>
            <person name="Machado M."/>
            <person name="Young S.K."/>
            <person name="Zeng Q."/>
            <person name="Gargeya S."/>
            <person name="Fitzgerald M."/>
            <person name="Haas B."/>
            <person name="Abouelleil A."/>
            <person name="Alvarado L."/>
            <person name="Arachchi H.M."/>
            <person name="Berlin A."/>
            <person name="Chapman S.B."/>
            <person name="Gearin G."/>
            <person name="Goldberg J."/>
            <person name="Griggs A."/>
            <person name="Gujja S."/>
            <person name="Hansen M."/>
            <person name="Heiman D."/>
            <person name="Howarth C."/>
            <person name="Larimer J."/>
            <person name="Lui A."/>
            <person name="MacDonald P.J.P."/>
            <person name="McCowen C."/>
            <person name="Montmayeur A."/>
            <person name="Murphy C."/>
            <person name="Neiman D."/>
            <person name="Pearson M."/>
            <person name="Priest M."/>
            <person name="Roberts A."/>
            <person name="Saif S."/>
            <person name="Shea T."/>
            <person name="Sisk P."/>
            <person name="Stolte C."/>
            <person name="Sykes S."/>
            <person name="Wortman J."/>
            <person name="Nusbaum C."/>
            <person name="Birren B."/>
        </authorList>
    </citation>
    <scope>NUCLEOTIDE SEQUENCE [LARGE SCALE GENOMIC DNA]</scope>
    <source>
        <strain evidence="2">INRA-310</strain>
    </source>
</reference>
<gene>
    <name evidence="1" type="ORF">PPTG_03769</name>
</gene>
<evidence type="ECO:0000313" key="1">
    <source>
        <dbReference type="EMBL" id="ETN18053.1"/>
    </source>
</evidence>
<dbReference type="AlphaFoldDB" id="W2QY50"/>
<protein>
    <submittedName>
        <fullName evidence="1">Uncharacterized protein</fullName>
    </submittedName>
</protein>
<dbReference type="OrthoDB" id="128020at2759"/>
<dbReference type="Proteomes" id="UP000018817">
    <property type="component" value="Unassembled WGS sequence"/>
</dbReference>
<dbReference type="GeneID" id="20173911"/>
<sequence>MSSLPPTTNSPVFNRSFFLRSNDYLTIATADKRYQKLGGTGVFSSLAVAGSLDCGSLTIAGAAVDLSSLSGVTAGTVAASNKSYWNSTNGSATEYHVDWNIVISECVWRIDSIYVDWNA</sequence>
<evidence type="ECO:0000313" key="2">
    <source>
        <dbReference type="Proteomes" id="UP000018817"/>
    </source>
</evidence>
<name>W2QY50_PHYN3</name>